<geneLocation type="mitochondrion" evidence="1"/>
<proteinExistence type="predicted"/>
<dbReference type="EMBL" id="LKAM01000001">
    <property type="protein sequence ID" value="KUM50612.1"/>
    <property type="molecule type" value="Genomic_DNA"/>
</dbReference>
<comment type="caution">
    <text evidence="1">The sequence shown here is derived from an EMBL/GenBank/DDBJ whole genome shotgun (WGS) entry which is preliminary data.</text>
</comment>
<sequence length="45" mass="5105">MEGVFSSTFHYLARSVFMVLPFPSPATHFHGFHVIIGIIRCGIRQ</sequence>
<keyword evidence="1" id="KW-0496">Mitochondrion</keyword>
<name>A0A101M482_PICGL</name>
<reference evidence="1" key="1">
    <citation type="journal article" date="2015" name="Genome Biol. Evol.">
        <title>Organellar Genomes of White Spruce (Picea glauca): Assembly and Annotation.</title>
        <authorList>
            <person name="Jackman S.D."/>
            <person name="Warren R.L."/>
            <person name="Gibb E.A."/>
            <person name="Vandervalk B.P."/>
            <person name="Mohamadi H."/>
            <person name="Chu J."/>
            <person name="Raymond A."/>
            <person name="Pleasance S."/>
            <person name="Coope R."/>
            <person name="Wildung M.R."/>
            <person name="Ritland C.E."/>
            <person name="Bousquet J."/>
            <person name="Jones S.J."/>
            <person name="Bohlmann J."/>
            <person name="Birol I."/>
        </authorList>
    </citation>
    <scope>NUCLEOTIDE SEQUENCE [LARGE SCALE GENOMIC DNA]</scope>
    <source>
        <tissue evidence="1">Flushing bud</tissue>
    </source>
</reference>
<evidence type="ECO:0000313" key="1">
    <source>
        <dbReference type="EMBL" id="KUM50612.1"/>
    </source>
</evidence>
<organism evidence="1">
    <name type="scientific">Picea glauca</name>
    <name type="common">White spruce</name>
    <name type="synonym">Pinus glauca</name>
    <dbReference type="NCBI Taxonomy" id="3330"/>
    <lineage>
        <taxon>Eukaryota</taxon>
        <taxon>Viridiplantae</taxon>
        <taxon>Streptophyta</taxon>
        <taxon>Embryophyta</taxon>
        <taxon>Tracheophyta</taxon>
        <taxon>Spermatophyta</taxon>
        <taxon>Pinopsida</taxon>
        <taxon>Pinidae</taxon>
        <taxon>Conifers I</taxon>
        <taxon>Pinales</taxon>
        <taxon>Pinaceae</taxon>
        <taxon>Picea</taxon>
    </lineage>
</organism>
<dbReference type="AlphaFoldDB" id="A0A101M482"/>
<gene>
    <name evidence="1" type="ORF">ABT39_MTgene456</name>
</gene>
<protein>
    <submittedName>
        <fullName evidence="1">Uncharacterized protein</fullName>
    </submittedName>
</protein>
<accession>A0A101M482</accession>